<dbReference type="PANTHER" id="PTHR20854:SF4">
    <property type="entry name" value="INOSITOL-1-MONOPHOSPHATASE-RELATED"/>
    <property type="match status" value="1"/>
</dbReference>
<dbReference type="PRINTS" id="PR00377">
    <property type="entry name" value="IMPHPHTASES"/>
</dbReference>
<reference evidence="6" key="1">
    <citation type="submission" date="2019-05" db="EMBL/GenBank/DDBJ databases">
        <title>Complete genome sequencing of Absiella argi strain JCM 30884.</title>
        <authorList>
            <person name="Sakamoto M."/>
            <person name="Murakami T."/>
            <person name="Mori H."/>
        </authorList>
    </citation>
    <scope>NUCLEOTIDE SEQUENCE [LARGE SCALE GENOMIC DNA]</scope>
    <source>
        <strain evidence="6">JCM 30884</strain>
    </source>
</reference>
<name>A0A6N4TLL4_9FIRM</name>
<feature type="binding site" evidence="4">
    <location>
        <position position="79"/>
    </location>
    <ligand>
        <name>Mg(2+)</name>
        <dbReference type="ChEBI" id="CHEBI:18420"/>
        <label>1</label>
        <note>catalytic</note>
    </ligand>
</feature>
<dbReference type="GO" id="GO:0008934">
    <property type="term" value="F:inositol monophosphate 1-phosphatase activity"/>
    <property type="evidence" value="ECO:0007669"/>
    <property type="project" value="TreeGrafter"/>
</dbReference>
<organism evidence="5 6">
    <name type="scientific">Amedibacterium intestinale</name>
    <dbReference type="NCBI Taxonomy" id="2583452"/>
    <lineage>
        <taxon>Bacteria</taxon>
        <taxon>Bacillati</taxon>
        <taxon>Bacillota</taxon>
        <taxon>Erysipelotrichia</taxon>
        <taxon>Erysipelotrichales</taxon>
        <taxon>Erysipelotrichaceae</taxon>
        <taxon>Amedibacterium</taxon>
    </lineage>
</organism>
<evidence type="ECO:0000256" key="1">
    <source>
        <dbReference type="ARBA" id="ARBA00022723"/>
    </source>
</evidence>
<accession>A0A6N4TLL4</accession>
<dbReference type="InterPro" id="IPR000760">
    <property type="entry name" value="Inositol_monophosphatase-like"/>
</dbReference>
<dbReference type="Pfam" id="PF00459">
    <property type="entry name" value="Inositol_P"/>
    <property type="match status" value="1"/>
</dbReference>
<dbReference type="RefSeq" id="WP_163052397.1">
    <property type="nucleotide sequence ID" value="NZ_AP019695.1"/>
</dbReference>
<dbReference type="InterPro" id="IPR020583">
    <property type="entry name" value="Inositol_monoP_metal-BS"/>
</dbReference>
<dbReference type="SUPFAM" id="SSF56655">
    <property type="entry name" value="Carbohydrate phosphatase"/>
    <property type="match status" value="1"/>
</dbReference>
<dbReference type="GO" id="GO:0046872">
    <property type="term" value="F:metal ion binding"/>
    <property type="evidence" value="ECO:0007669"/>
    <property type="project" value="UniProtKB-KW"/>
</dbReference>
<feature type="binding site" evidence="4">
    <location>
        <position position="82"/>
    </location>
    <ligand>
        <name>Mg(2+)</name>
        <dbReference type="ChEBI" id="CHEBI:18420"/>
        <label>1</label>
        <note>catalytic</note>
    </ligand>
</feature>
<keyword evidence="6" id="KW-1185">Reference proteome</keyword>
<keyword evidence="3 4" id="KW-0460">Magnesium</keyword>
<feature type="binding site" evidence="4">
    <location>
        <position position="81"/>
    </location>
    <ligand>
        <name>Mg(2+)</name>
        <dbReference type="ChEBI" id="CHEBI:18420"/>
        <label>1</label>
        <note>catalytic</note>
    </ligand>
</feature>
<dbReference type="Gene3D" id="3.30.540.10">
    <property type="entry name" value="Fructose-1,6-Bisphosphatase, subunit A, domain 1"/>
    <property type="match status" value="1"/>
</dbReference>
<dbReference type="EMBL" id="AP019695">
    <property type="protein sequence ID" value="BBK23708.1"/>
    <property type="molecule type" value="Genomic_DNA"/>
</dbReference>
<evidence type="ECO:0000313" key="6">
    <source>
        <dbReference type="Proteomes" id="UP000464754"/>
    </source>
</evidence>
<gene>
    <name evidence="5" type="primary">suhB</name>
    <name evidence="5" type="ORF">Aargi30884_26110</name>
</gene>
<feature type="binding site" evidence="4">
    <location>
        <position position="205"/>
    </location>
    <ligand>
        <name>Mg(2+)</name>
        <dbReference type="ChEBI" id="CHEBI:18420"/>
        <label>1</label>
        <note>catalytic</note>
    </ligand>
</feature>
<evidence type="ECO:0000256" key="2">
    <source>
        <dbReference type="ARBA" id="ARBA00022801"/>
    </source>
</evidence>
<dbReference type="GO" id="GO:0006020">
    <property type="term" value="P:inositol metabolic process"/>
    <property type="evidence" value="ECO:0007669"/>
    <property type="project" value="TreeGrafter"/>
</dbReference>
<dbReference type="KEGG" id="aarg:Aargi30884_26110"/>
<dbReference type="Gene3D" id="3.40.190.80">
    <property type="match status" value="1"/>
</dbReference>
<keyword evidence="1 4" id="KW-0479">Metal-binding</keyword>
<dbReference type="Proteomes" id="UP000464754">
    <property type="component" value="Chromosome"/>
</dbReference>
<evidence type="ECO:0000313" key="5">
    <source>
        <dbReference type="EMBL" id="BBK23708.1"/>
    </source>
</evidence>
<comment type="cofactor">
    <cofactor evidence="4">
        <name>Mg(2+)</name>
        <dbReference type="ChEBI" id="CHEBI:18420"/>
    </cofactor>
</comment>
<dbReference type="AlphaFoldDB" id="A0A6N4TLL4"/>
<evidence type="ECO:0000256" key="3">
    <source>
        <dbReference type="ARBA" id="ARBA00022842"/>
    </source>
</evidence>
<dbReference type="CDD" id="cd01637">
    <property type="entry name" value="IMPase_like"/>
    <property type="match status" value="1"/>
</dbReference>
<feature type="binding site" evidence="4">
    <location>
        <position position="65"/>
    </location>
    <ligand>
        <name>Mg(2+)</name>
        <dbReference type="ChEBI" id="CHEBI:18420"/>
        <label>1</label>
        <note>catalytic</note>
    </ligand>
</feature>
<dbReference type="PROSITE" id="PS00629">
    <property type="entry name" value="IMP_1"/>
    <property type="match status" value="1"/>
</dbReference>
<dbReference type="GO" id="GO:0007165">
    <property type="term" value="P:signal transduction"/>
    <property type="evidence" value="ECO:0007669"/>
    <property type="project" value="TreeGrafter"/>
</dbReference>
<protein>
    <submittedName>
        <fullName evidence="5">Inositol-1-monophosphatase</fullName>
    </submittedName>
</protein>
<evidence type="ECO:0000256" key="4">
    <source>
        <dbReference type="PIRSR" id="PIRSR600760-2"/>
    </source>
</evidence>
<keyword evidence="2" id="KW-0378">Hydrolase</keyword>
<sequence length="252" mass="28599">MYYEVYEQARKLVKECGNILKTKTYTHLNYKTGKQDLVSDMDTYIGNVLSASLMKLVEGSIVVNEEAQHQMGDYMWILDPIDGTTNYVSSHENFAVSLAFYVKKQPVFGIVYDVMKEEMFHAYTGKGAFCNSQKLLPLPEVTLSESVWDCSYGSILDFTKKHADMLSIQKESRGHRALGCASLTIAHIAQGKLQASLSSHVKCWDYAAACILLKEVNGTWQIRNDFFTMEKTEAIFCSCTSLLKEIQRYIQE</sequence>
<proteinExistence type="predicted"/>
<dbReference type="PANTHER" id="PTHR20854">
    <property type="entry name" value="INOSITOL MONOPHOSPHATASE"/>
    <property type="match status" value="1"/>
</dbReference>